<accession>A0ABY7CWP2</accession>
<dbReference type="RefSeq" id="XP_053022702.1">
    <property type="nucleotide sequence ID" value="XM_053171925.1"/>
</dbReference>
<evidence type="ECO:0000313" key="5">
    <source>
        <dbReference type="Proteomes" id="UP001164743"/>
    </source>
</evidence>
<evidence type="ECO:0000259" key="3">
    <source>
        <dbReference type="Pfam" id="PF01556"/>
    </source>
</evidence>
<gene>
    <name evidence="4" type="ORF">PtA15_8A48</name>
</gene>
<dbReference type="Pfam" id="PF01556">
    <property type="entry name" value="DnaJ_C"/>
    <property type="match status" value="1"/>
</dbReference>
<feature type="region of interest" description="Disordered" evidence="2">
    <location>
        <begin position="26"/>
        <end position="55"/>
    </location>
</feature>
<dbReference type="InterPro" id="IPR002939">
    <property type="entry name" value="DnaJ_C"/>
</dbReference>
<dbReference type="InterPro" id="IPR051339">
    <property type="entry name" value="DnaJ_subfamily_B"/>
</dbReference>
<dbReference type="SUPFAM" id="SSF49493">
    <property type="entry name" value="HSP40/DnaJ peptide-binding domain"/>
    <property type="match status" value="1"/>
</dbReference>
<name>A0ABY7CWP2_9BASI</name>
<dbReference type="Proteomes" id="UP001164743">
    <property type="component" value="Chromosome 8A"/>
</dbReference>
<protein>
    <recommendedName>
        <fullName evidence="3">Chaperone DnaJ C-terminal domain-containing protein</fullName>
    </recommendedName>
</protein>
<dbReference type="EMBL" id="CP110428">
    <property type="protein sequence ID" value="WAQ87147.1"/>
    <property type="molecule type" value="Genomic_DNA"/>
</dbReference>
<organism evidence="4 5">
    <name type="scientific">Puccinia triticina</name>
    <dbReference type="NCBI Taxonomy" id="208348"/>
    <lineage>
        <taxon>Eukaryota</taxon>
        <taxon>Fungi</taxon>
        <taxon>Dikarya</taxon>
        <taxon>Basidiomycota</taxon>
        <taxon>Pucciniomycotina</taxon>
        <taxon>Pucciniomycetes</taxon>
        <taxon>Pucciniales</taxon>
        <taxon>Pucciniaceae</taxon>
        <taxon>Puccinia</taxon>
    </lineage>
</organism>
<evidence type="ECO:0000256" key="1">
    <source>
        <dbReference type="ARBA" id="ARBA00023186"/>
    </source>
</evidence>
<dbReference type="GeneID" id="77812809"/>
<proteinExistence type="predicted"/>
<evidence type="ECO:0000256" key="2">
    <source>
        <dbReference type="SAM" id="MobiDB-lite"/>
    </source>
</evidence>
<sequence>MAGRAGETNGNENFINSIFPDLDSRHSGGSPTAVPNYSPWNATKKPWNDTKKSFDNNMDTLGDMMGGLKRLGGVNGPLSMNEEPPEDTFRTLKLSLEDLYKGTVKGFEFTRRLRDGQIKKETREVTVQPGWKDGIPLAEALAGPDLGYDLNRGLKHIDGRNVLFKLPFIGASGGNPIQPGFEIRIPNQGMPIRKSGGKSRGDLRVRIDVVFPAWLNASQILAARQLKECMSSIVPAFDI</sequence>
<reference evidence="4" key="1">
    <citation type="submission" date="2022-10" db="EMBL/GenBank/DDBJ databases">
        <title>Puccinia triticina Genome sequencing and assembly.</title>
        <authorList>
            <person name="Li C."/>
        </authorList>
    </citation>
    <scope>NUCLEOTIDE SEQUENCE</scope>
    <source>
        <strain evidence="4">Pt15</strain>
    </source>
</reference>
<keyword evidence="5" id="KW-1185">Reference proteome</keyword>
<dbReference type="PANTHER" id="PTHR24078">
    <property type="entry name" value="DNAJ HOMOLOG SUBFAMILY C MEMBER"/>
    <property type="match status" value="1"/>
</dbReference>
<feature type="compositionally biased region" description="Polar residues" evidence="2">
    <location>
        <begin position="27"/>
        <end position="41"/>
    </location>
</feature>
<dbReference type="PANTHER" id="PTHR24078:SF553">
    <property type="entry name" value="DNAJ HOMOLOG SUBFAMILY B MEMBER 5"/>
    <property type="match status" value="1"/>
</dbReference>
<dbReference type="Gene3D" id="2.60.260.20">
    <property type="entry name" value="Urease metallochaperone UreE, N-terminal domain"/>
    <property type="match status" value="2"/>
</dbReference>
<keyword evidence="1" id="KW-0143">Chaperone</keyword>
<feature type="domain" description="Chaperone DnaJ C-terminal" evidence="3">
    <location>
        <begin position="135"/>
        <end position="212"/>
    </location>
</feature>
<evidence type="ECO:0000313" key="4">
    <source>
        <dbReference type="EMBL" id="WAQ87147.1"/>
    </source>
</evidence>
<dbReference type="InterPro" id="IPR008971">
    <property type="entry name" value="HSP40/DnaJ_pept-bd"/>
</dbReference>